<sequence>MKEIPVKKYVRYLFGIAILVFILNKLFIRPWLLENDVPGIFLIVTYSIPNLIEATVVTLLLTGILLQIRQLFNRKFGSIKDRYIHISAVCLASIYVISQEIKLHNLGGNNVYDPYDIVASLLGLLATFGIIQLFGFTEKKNDANKKDFKE</sequence>
<evidence type="ECO:0000313" key="2">
    <source>
        <dbReference type="EMBL" id="SFN87077.1"/>
    </source>
</evidence>
<evidence type="ECO:0000256" key="1">
    <source>
        <dbReference type="SAM" id="Phobius"/>
    </source>
</evidence>
<feature type="transmembrane region" description="Helical" evidence="1">
    <location>
        <begin position="82"/>
        <end position="97"/>
    </location>
</feature>
<accession>A0A1I5CJK2</accession>
<keyword evidence="1" id="KW-0472">Membrane</keyword>
<feature type="transmembrane region" description="Helical" evidence="1">
    <location>
        <begin position="117"/>
        <end position="136"/>
    </location>
</feature>
<feature type="transmembrane region" description="Helical" evidence="1">
    <location>
        <begin position="39"/>
        <end position="61"/>
    </location>
</feature>
<dbReference type="STRING" id="287099.SAMN05660413_02875"/>
<keyword evidence="1" id="KW-0812">Transmembrane</keyword>
<protein>
    <recommendedName>
        <fullName evidence="4">VanZ like family protein</fullName>
    </recommendedName>
</protein>
<reference evidence="2 3" key="1">
    <citation type="submission" date="2016-10" db="EMBL/GenBank/DDBJ databases">
        <authorList>
            <person name="de Groot N.N."/>
        </authorList>
    </citation>
    <scope>NUCLEOTIDE SEQUENCE [LARGE SCALE GENOMIC DNA]</scope>
    <source>
        <strain evidence="2 3">DSM 17794</strain>
    </source>
</reference>
<feature type="transmembrane region" description="Helical" evidence="1">
    <location>
        <begin position="12"/>
        <end position="33"/>
    </location>
</feature>
<dbReference type="Proteomes" id="UP000199153">
    <property type="component" value="Unassembled WGS sequence"/>
</dbReference>
<dbReference type="RefSeq" id="WP_093410909.1">
    <property type="nucleotide sequence ID" value="NZ_FOVL01000022.1"/>
</dbReference>
<name>A0A1I5CJK2_9FLAO</name>
<keyword evidence="3" id="KW-1185">Reference proteome</keyword>
<dbReference type="OrthoDB" id="1165031at2"/>
<evidence type="ECO:0008006" key="4">
    <source>
        <dbReference type="Google" id="ProtNLM"/>
    </source>
</evidence>
<dbReference type="EMBL" id="FOVL01000022">
    <property type="protein sequence ID" value="SFN87077.1"/>
    <property type="molecule type" value="Genomic_DNA"/>
</dbReference>
<proteinExistence type="predicted"/>
<organism evidence="2 3">
    <name type="scientific">Salegentibacter flavus</name>
    <dbReference type="NCBI Taxonomy" id="287099"/>
    <lineage>
        <taxon>Bacteria</taxon>
        <taxon>Pseudomonadati</taxon>
        <taxon>Bacteroidota</taxon>
        <taxon>Flavobacteriia</taxon>
        <taxon>Flavobacteriales</taxon>
        <taxon>Flavobacteriaceae</taxon>
        <taxon>Salegentibacter</taxon>
    </lineage>
</organism>
<gene>
    <name evidence="2" type="ORF">SAMN05660413_02875</name>
</gene>
<dbReference type="AlphaFoldDB" id="A0A1I5CJK2"/>
<evidence type="ECO:0000313" key="3">
    <source>
        <dbReference type="Proteomes" id="UP000199153"/>
    </source>
</evidence>
<keyword evidence="1" id="KW-1133">Transmembrane helix</keyword>